<keyword evidence="3" id="KW-0963">Cytoplasm</keyword>
<protein>
    <submittedName>
        <fullName evidence="10">Velum formation-related protein</fullName>
    </submittedName>
</protein>
<feature type="compositionally biased region" description="Polar residues" evidence="8">
    <location>
        <begin position="330"/>
        <end position="341"/>
    </location>
</feature>
<feature type="compositionally biased region" description="Polar residues" evidence="8">
    <location>
        <begin position="276"/>
        <end position="302"/>
    </location>
</feature>
<dbReference type="GO" id="GO:0034250">
    <property type="term" value="P:positive regulation of amide metabolic process"/>
    <property type="evidence" value="ECO:0007669"/>
    <property type="project" value="UniProtKB-ARBA"/>
</dbReference>
<evidence type="ECO:0000259" key="9">
    <source>
        <dbReference type="PROSITE" id="PS51821"/>
    </source>
</evidence>
<evidence type="ECO:0000256" key="6">
    <source>
        <dbReference type="ARBA" id="ARBA00023242"/>
    </source>
</evidence>
<comment type="similarity">
    <text evidence="7">Belongs to the velvet family. VeA subfamily.</text>
</comment>
<feature type="compositionally biased region" description="Pro residues" evidence="8">
    <location>
        <begin position="382"/>
        <end position="398"/>
    </location>
</feature>
<feature type="compositionally biased region" description="Polar residues" evidence="8">
    <location>
        <begin position="485"/>
        <end position="498"/>
    </location>
</feature>
<dbReference type="GO" id="GO:0043455">
    <property type="term" value="P:regulation of secondary metabolic process"/>
    <property type="evidence" value="ECO:0007669"/>
    <property type="project" value="UniProtKB-ARBA"/>
</dbReference>
<evidence type="ECO:0000256" key="3">
    <source>
        <dbReference type="ARBA" id="ARBA00022490"/>
    </source>
</evidence>
<evidence type="ECO:0000256" key="2">
    <source>
        <dbReference type="ARBA" id="ARBA00004496"/>
    </source>
</evidence>
<dbReference type="Gene3D" id="2.60.40.3960">
    <property type="entry name" value="Velvet domain"/>
    <property type="match status" value="1"/>
</dbReference>
<keyword evidence="6" id="KW-0539">Nucleus</keyword>
<dbReference type="AlphaFoldDB" id="A0AAJ0LUR3"/>
<dbReference type="EMBL" id="JAWDJX010000007">
    <property type="protein sequence ID" value="KAK3055919.1"/>
    <property type="molecule type" value="Genomic_DNA"/>
</dbReference>
<organism evidence="10 11">
    <name type="scientific">Extremus antarcticus</name>
    <dbReference type="NCBI Taxonomy" id="702011"/>
    <lineage>
        <taxon>Eukaryota</taxon>
        <taxon>Fungi</taxon>
        <taxon>Dikarya</taxon>
        <taxon>Ascomycota</taxon>
        <taxon>Pezizomycotina</taxon>
        <taxon>Dothideomycetes</taxon>
        <taxon>Dothideomycetidae</taxon>
        <taxon>Mycosphaerellales</taxon>
        <taxon>Extremaceae</taxon>
        <taxon>Extremus</taxon>
    </lineage>
</organism>
<evidence type="ECO:0000256" key="5">
    <source>
        <dbReference type="ARBA" id="ARBA00023163"/>
    </source>
</evidence>
<dbReference type="PROSITE" id="PS51821">
    <property type="entry name" value="VELVET"/>
    <property type="match status" value="1"/>
</dbReference>
<dbReference type="Pfam" id="PF11754">
    <property type="entry name" value="Velvet"/>
    <property type="match status" value="2"/>
</dbReference>
<dbReference type="Proteomes" id="UP001271007">
    <property type="component" value="Unassembled WGS sequence"/>
</dbReference>
<feature type="compositionally biased region" description="Pro residues" evidence="8">
    <location>
        <begin position="348"/>
        <end position="372"/>
    </location>
</feature>
<dbReference type="PANTHER" id="PTHR33572:SF14">
    <property type="entry name" value="DEVELOPMENTAL AND SECONDARY METABOLISM REGULATOR VEA"/>
    <property type="match status" value="1"/>
</dbReference>
<keyword evidence="5" id="KW-0804">Transcription</keyword>
<feature type="compositionally biased region" description="Basic and acidic residues" evidence="8">
    <location>
        <begin position="591"/>
        <end position="609"/>
    </location>
</feature>
<comment type="subcellular location">
    <subcellularLocation>
        <location evidence="2">Cytoplasm</location>
    </subcellularLocation>
    <subcellularLocation>
        <location evidence="1">Nucleus</location>
    </subcellularLocation>
</comment>
<dbReference type="InterPro" id="IPR037525">
    <property type="entry name" value="Velvet_dom"/>
</dbReference>
<evidence type="ECO:0000313" key="10">
    <source>
        <dbReference type="EMBL" id="KAK3055919.1"/>
    </source>
</evidence>
<gene>
    <name evidence="10" type="primary">VEL1</name>
    <name evidence="10" type="ORF">LTR09_003153</name>
</gene>
<evidence type="ECO:0000256" key="4">
    <source>
        <dbReference type="ARBA" id="ARBA00023015"/>
    </source>
</evidence>
<feature type="compositionally biased region" description="Low complexity" evidence="8">
    <location>
        <begin position="519"/>
        <end position="533"/>
    </location>
</feature>
<feature type="compositionally biased region" description="Pro residues" evidence="8">
    <location>
        <begin position="429"/>
        <end position="455"/>
    </location>
</feature>
<dbReference type="InterPro" id="IPR038491">
    <property type="entry name" value="Velvet_dom_sf"/>
</dbReference>
<name>A0AAJ0LUR3_9PEZI</name>
<keyword evidence="11" id="KW-1185">Reference proteome</keyword>
<dbReference type="FunFam" id="2.60.40.3960:FF:000001">
    <property type="entry name" value="Sexual development activator VeA"/>
    <property type="match status" value="1"/>
</dbReference>
<dbReference type="GO" id="GO:0005634">
    <property type="term" value="C:nucleus"/>
    <property type="evidence" value="ECO:0007669"/>
    <property type="project" value="UniProtKB-SubCell"/>
</dbReference>
<dbReference type="PANTHER" id="PTHR33572">
    <property type="entry name" value="SPORE DEVELOPMENT REGULATOR VOSA"/>
    <property type="match status" value="1"/>
</dbReference>
<feature type="compositionally biased region" description="Basic and acidic residues" evidence="8">
    <location>
        <begin position="401"/>
        <end position="410"/>
    </location>
</feature>
<sequence>MTAPGFKVVENETSSQALRTTREGRKYSYRLTVLQQPTRARACGAGAKSSADRRPVDPPPIVELKIFDMSEPVPKDVTYQMNGNYFLFATLENARVMANGRMGQNDQKGLPMLTGTPVAGMVCLDRPQPAGYFIFPDLSVRHEGSFRLGFSLYEELREAKDEDHGEDLSRSAEEESHVTHRLEVKSEPFLVYSAKKFPGLTESTSLSRVVAEQGCRVRIRRDVRMRKRESKTGKDWEGYEDETADARTRMSSTPETTGYGPLPTPHGFREAVPRPRSSSNASHHSLAPSLTLSRRPSQQEMSQAYHPPMYSTAPHTPHTAFPHTSPYGPSPTQSYLSGPFTQQQSSMQPPPPQYQQHPYQPPPPMSQAPMPPQGYHTYSSAPAPPPPMHYGQYPPPPHGYEAQDYHHRMSVEYGQPQYDHRRSSSNFTAPPPPAVQPSYPPPHQPTYQPPPPPQYQPTYTAQKVESYGHRPPPLEPVQPPARTAGGSTPISARTSFENKTLPPIGTLNMPPIPSNKFEASSPSSAGPHSGYPPMSAGSQTETNKRGYSQVFRESHLNQPLRHGARPSEAVQPPYPSATEADDSESATGSYEEPHRTAKRCDYRRADGRAMQRYMDQEQN</sequence>
<dbReference type="GO" id="GO:0051176">
    <property type="term" value="P:positive regulation of sulfur metabolic process"/>
    <property type="evidence" value="ECO:0007669"/>
    <property type="project" value="UniProtKB-ARBA"/>
</dbReference>
<feature type="region of interest" description="Disordered" evidence="8">
    <location>
        <begin position="226"/>
        <end position="619"/>
    </location>
</feature>
<dbReference type="InterPro" id="IPR021740">
    <property type="entry name" value="Velvet"/>
</dbReference>
<evidence type="ECO:0000313" key="11">
    <source>
        <dbReference type="Proteomes" id="UP001271007"/>
    </source>
</evidence>
<evidence type="ECO:0000256" key="8">
    <source>
        <dbReference type="SAM" id="MobiDB-lite"/>
    </source>
</evidence>
<feature type="compositionally biased region" description="Pro residues" evidence="8">
    <location>
        <begin position="470"/>
        <end position="479"/>
    </location>
</feature>
<accession>A0AAJ0LUR3</accession>
<proteinExistence type="inferred from homology"/>
<comment type="caution">
    <text evidence="10">The sequence shown here is derived from an EMBL/GenBank/DDBJ whole genome shotgun (WGS) entry which is preliminary data.</text>
</comment>
<keyword evidence="4" id="KW-0805">Transcription regulation</keyword>
<feature type="domain" description="Velvet" evidence="9">
    <location>
        <begin position="24"/>
        <end position="220"/>
    </location>
</feature>
<evidence type="ECO:0000256" key="1">
    <source>
        <dbReference type="ARBA" id="ARBA00004123"/>
    </source>
</evidence>
<dbReference type="GO" id="GO:0005737">
    <property type="term" value="C:cytoplasm"/>
    <property type="evidence" value="ECO:0007669"/>
    <property type="project" value="UniProtKB-SubCell"/>
</dbReference>
<reference evidence="10" key="1">
    <citation type="submission" date="2023-04" db="EMBL/GenBank/DDBJ databases">
        <title>Black Yeasts Isolated from many extreme environments.</title>
        <authorList>
            <person name="Coleine C."/>
            <person name="Stajich J.E."/>
            <person name="Selbmann L."/>
        </authorList>
    </citation>
    <scope>NUCLEOTIDE SEQUENCE</scope>
    <source>
        <strain evidence="10">CCFEE 5312</strain>
    </source>
</reference>
<evidence type="ECO:0000256" key="7">
    <source>
        <dbReference type="ARBA" id="ARBA00038005"/>
    </source>
</evidence>